<accession>W4K6U8</accession>
<dbReference type="EMBL" id="KI925458">
    <property type="protein sequence ID" value="ETW81469.1"/>
    <property type="molecule type" value="Genomic_DNA"/>
</dbReference>
<evidence type="ECO:0000313" key="1">
    <source>
        <dbReference type="EMBL" id="ETW81469.1"/>
    </source>
</evidence>
<dbReference type="HOGENOM" id="CLU_969966_0_0_1"/>
<keyword evidence="2" id="KW-1185">Reference proteome</keyword>
<evidence type="ECO:0000313" key="2">
    <source>
        <dbReference type="Proteomes" id="UP000030671"/>
    </source>
</evidence>
<dbReference type="KEGG" id="hir:HETIRDRAFT_104812"/>
<dbReference type="AlphaFoldDB" id="W4K6U8"/>
<dbReference type="InParanoid" id="W4K6U8"/>
<dbReference type="GeneID" id="20666030"/>
<gene>
    <name evidence="1" type="ORF">HETIRDRAFT_104812</name>
</gene>
<organism evidence="1 2">
    <name type="scientific">Heterobasidion irregulare (strain TC 32-1)</name>
    <dbReference type="NCBI Taxonomy" id="747525"/>
    <lineage>
        <taxon>Eukaryota</taxon>
        <taxon>Fungi</taxon>
        <taxon>Dikarya</taxon>
        <taxon>Basidiomycota</taxon>
        <taxon>Agaricomycotina</taxon>
        <taxon>Agaricomycetes</taxon>
        <taxon>Russulales</taxon>
        <taxon>Bondarzewiaceae</taxon>
        <taxon>Heterobasidion</taxon>
        <taxon>Heterobasidion annosum species complex</taxon>
    </lineage>
</organism>
<dbReference type="RefSeq" id="XP_009546112.1">
    <property type="nucleotide sequence ID" value="XM_009547817.1"/>
</dbReference>
<reference evidence="1 2" key="1">
    <citation type="journal article" date="2012" name="New Phytol.">
        <title>Insight into trade-off between wood decay and parasitism from the genome of a fungal forest pathogen.</title>
        <authorList>
            <person name="Olson A."/>
            <person name="Aerts A."/>
            <person name="Asiegbu F."/>
            <person name="Belbahri L."/>
            <person name="Bouzid O."/>
            <person name="Broberg A."/>
            <person name="Canback B."/>
            <person name="Coutinho P.M."/>
            <person name="Cullen D."/>
            <person name="Dalman K."/>
            <person name="Deflorio G."/>
            <person name="van Diepen L.T."/>
            <person name="Dunand C."/>
            <person name="Duplessis S."/>
            <person name="Durling M."/>
            <person name="Gonthier P."/>
            <person name="Grimwood J."/>
            <person name="Fossdal C.G."/>
            <person name="Hansson D."/>
            <person name="Henrissat B."/>
            <person name="Hietala A."/>
            <person name="Himmelstrand K."/>
            <person name="Hoffmeister D."/>
            <person name="Hogberg N."/>
            <person name="James T.Y."/>
            <person name="Karlsson M."/>
            <person name="Kohler A."/>
            <person name="Kues U."/>
            <person name="Lee Y.H."/>
            <person name="Lin Y.C."/>
            <person name="Lind M."/>
            <person name="Lindquist E."/>
            <person name="Lombard V."/>
            <person name="Lucas S."/>
            <person name="Lunden K."/>
            <person name="Morin E."/>
            <person name="Murat C."/>
            <person name="Park J."/>
            <person name="Raffaello T."/>
            <person name="Rouze P."/>
            <person name="Salamov A."/>
            <person name="Schmutz J."/>
            <person name="Solheim H."/>
            <person name="Stahlberg J."/>
            <person name="Velez H."/>
            <person name="de Vries R.P."/>
            <person name="Wiebenga A."/>
            <person name="Woodward S."/>
            <person name="Yakovlev I."/>
            <person name="Garbelotto M."/>
            <person name="Martin F."/>
            <person name="Grigoriev I.V."/>
            <person name="Stenlid J."/>
        </authorList>
    </citation>
    <scope>NUCLEOTIDE SEQUENCE [LARGE SCALE GENOMIC DNA]</scope>
    <source>
        <strain evidence="1 2">TC 32-1</strain>
    </source>
</reference>
<dbReference type="eggNOG" id="ENOG502RD1H">
    <property type="taxonomic scope" value="Eukaryota"/>
</dbReference>
<sequence length="287" mass="31709">MPTHLTIHPPDLTVDITVDPPTPFPFQDVITPSDKRGLDTLFAVQGPIQDSRPEALTPRGTRPRQIECGTYIVFAVSKGAILRAFPDAADQVEPHSFRRYVGLVTGSHVHVAEGVEELTVNYVSSVMPGVPEVDNHCMPISPARSMTDEEEAYPLKVEGNSPFPWANCVQWTTLGCRLVVVECHRSSSIFKLEGSDLGRLQMRRGTQYSDVMSKLESVGASESAPEQQIKALMVPERAMPAEVWLDIEENVSDDAWEHAFSFSAESDWVKELIIQHSGEADRLIAAT</sequence>
<protein>
    <submittedName>
        <fullName evidence="1">Uncharacterized protein</fullName>
    </submittedName>
</protein>
<name>W4K6U8_HETIT</name>
<dbReference type="Proteomes" id="UP000030671">
    <property type="component" value="Unassembled WGS sequence"/>
</dbReference>
<dbReference type="OrthoDB" id="10647672at2759"/>
<proteinExistence type="predicted"/>